<sequence>MTLGLKEQLLFFINEPLISGSTVIKQESMPMLPDVTVVTSSTASVANGNKVNSKDDVRLIDNSPLNYIGEFIVGIININQKYCCPNTTQRHQSSATRLTPTLTRYATSYIQKRTTGKRKETIDGGCVAKGIKRKTNIKWVFMSNVILNDGAGTRINSENGSLATIGLTDSTLKWTKPAEIRLAKIEDIKLEQLQYVDVNKNQNVIDALSSVAVLRIPKTEGDNNDL</sequence>
<organism evidence="1 2">
    <name type="scientific">Potamilus streckersoni</name>
    <dbReference type="NCBI Taxonomy" id="2493646"/>
    <lineage>
        <taxon>Eukaryota</taxon>
        <taxon>Metazoa</taxon>
        <taxon>Spiralia</taxon>
        <taxon>Lophotrochozoa</taxon>
        <taxon>Mollusca</taxon>
        <taxon>Bivalvia</taxon>
        <taxon>Autobranchia</taxon>
        <taxon>Heteroconchia</taxon>
        <taxon>Palaeoheterodonta</taxon>
        <taxon>Unionida</taxon>
        <taxon>Unionoidea</taxon>
        <taxon>Unionidae</taxon>
        <taxon>Ambleminae</taxon>
        <taxon>Lampsilini</taxon>
        <taxon>Potamilus</taxon>
    </lineage>
</organism>
<reference evidence="1" key="2">
    <citation type="journal article" date="2021" name="Genome Biol. Evol.">
        <title>Developing a high-quality reference genome for a parasitic bivalve with doubly uniparental inheritance (Bivalvia: Unionida).</title>
        <authorList>
            <person name="Smith C.H."/>
        </authorList>
    </citation>
    <scope>NUCLEOTIDE SEQUENCE</scope>
    <source>
        <strain evidence="1">CHS0354</strain>
        <tissue evidence="1">Mantle</tissue>
    </source>
</reference>
<accession>A0AAE0SQT2</accession>
<protein>
    <submittedName>
        <fullName evidence="1">Uncharacterized protein</fullName>
    </submittedName>
</protein>
<comment type="caution">
    <text evidence="1">The sequence shown here is derived from an EMBL/GenBank/DDBJ whole genome shotgun (WGS) entry which is preliminary data.</text>
</comment>
<evidence type="ECO:0000313" key="2">
    <source>
        <dbReference type="Proteomes" id="UP001195483"/>
    </source>
</evidence>
<proteinExistence type="predicted"/>
<keyword evidence="2" id="KW-1185">Reference proteome</keyword>
<evidence type="ECO:0000313" key="1">
    <source>
        <dbReference type="EMBL" id="KAK3596481.1"/>
    </source>
</evidence>
<name>A0AAE0SQT2_9BIVA</name>
<gene>
    <name evidence="1" type="ORF">CHS0354_032686</name>
</gene>
<reference evidence="1" key="1">
    <citation type="journal article" date="2021" name="Genome Biol. Evol.">
        <title>A High-Quality Reference Genome for a Parasitic Bivalve with Doubly Uniparental Inheritance (Bivalvia: Unionida).</title>
        <authorList>
            <person name="Smith C.H."/>
        </authorList>
    </citation>
    <scope>NUCLEOTIDE SEQUENCE</scope>
    <source>
        <strain evidence="1">CHS0354</strain>
    </source>
</reference>
<dbReference type="AlphaFoldDB" id="A0AAE0SQT2"/>
<reference evidence="1" key="3">
    <citation type="submission" date="2023-05" db="EMBL/GenBank/DDBJ databases">
        <authorList>
            <person name="Smith C.H."/>
        </authorList>
    </citation>
    <scope>NUCLEOTIDE SEQUENCE</scope>
    <source>
        <strain evidence="1">CHS0354</strain>
        <tissue evidence="1">Mantle</tissue>
    </source>
</reference>
<dbReference type="Proteomes" id="UP001195483">
    <property type="component" value="Unassembled WGS sequence"/>
</dbReference>
<dbReference type="EMBL" id="JAEAOA010001927">
    <property type="protein sequence ID" value="KAK3596481.1"/>
    <property type="molecule type" value="Genomic_DNA"/>
</dbReference>